<dbReference type="AlphaFoldDB" id="A0A1G2HIB3"/>
<dbReference type="EMBL" id="MHOK01000005">
    <property type="protein sequence ID" value="OGZ62242.1"/>
    <property type="molecule type" value="Genomic_DNA"/>
</dbReference>
<dbReference type="Pfam" id="PF19044">
    <property type="entry name" value="P-loop_TraG"/>
    <property type="match status" value="1"/>
</dbReference>
<keyword evidence="1" id="KW-0175">Coiled coil</keyword>
<dbReference type="InterPro" id="IPR043964">
    <property type="entry name" value="P-loop_TraG"/>
</dbReference>
<dbReference type="Gene3D" id="1.10.8.730">
    <property type="match status" value="1"/>
</dbReference>
<evidence type="ECO:0000256" key="1">
    <source>
        <dbReference type="SAM" id="Coils"/>
    </source>
</evidence>
<feature type="domain" description="TraG P-loop" evidence="2">
    <location>
        <begin position="240"/>
        <end position="546"/>
    </location>
</feature>
<dbReference type="InterPro" id="IPR051162">
    <property type="entry name" value="T4SS_component"/>
</dbReference>
<sequence length="589" mass="66812">MKQLDAQQINQKELEQEKKRRLINVLAPPVVEIEADFIKLGGVFVRTLFISSYPRFLSQNWISPIINLDETVDVSIFIQPIPTESVLKKLESQLTGVEADMMEREKKGLIRDPLLEAAYTNIEDLRDKMQTSEERVFKFGLYLMLYGKTKEALEDVENKIKSLLESRLIYAKPVVYKQEQGIVGGLPLGIDNLKLNTSLNTSSLSASFPFVSFDLSDNKGILYGINRHNSSLILFDRFSLENANTVVLGKSGGGKSYAVKLEILRSLMLGIDNIVIDPENEYKYLAEATGGSFFHISLTSGDHINPFDIPQPQPDDKPQEVYRANVITLMGLLKLMLGSMTPEEESVLNEAIDQTYASYDITADTESFWKKSPPLMRDLQAVLESMQGGEALGQRLEKYTKGIYSGFLNERTNVELNDQLVVLSIRDMEEELRPIAMYIIIDYIWGAIRRELKKRILTIDEAWWMLQQKESASFLFGIAKRARKYFLGLTTISQDIADFLSSDYGRAIIANSSLQILMKQSPTTIDQVQEVFNLTDEEKLLLLEDNVGEGLFFAGTKHVAIKIMSSYIEDQIITSDPEQLLEIKRMKEN</sequence>
<dbReference type="PANTHER" id="PTHR30121">
    <property type="entry name" value="UNCHARACTERIZED PROTEIN YJGR-RELATED"/>
    <property type="match status" value="1"/>
</dbReference>
<proteinExistence type="predicted"/>
<comment type="caution">
    <text evidence="3">The sequence shown here is derived from an EMBL/GenBank/DDBJ whole genome shotgun (WGS) entry which is preliminary data.</text>
</comment>
<feature type="coiled-coil region" evidence="1">
    <location>
        <begin position="87"/>
        <end position="166"/>
    </location>
</feature>
<accession>A0A1G2HIB3</accession>
<name>A0A1G2HIB3_9BACT</name>
<dbReference type="NCBIfam" id="NF045971">
    <property type="entry name" value="conju_CD1110"/>
    <property type="match status" value="1"/>
</dbReference>
<dbReference type="SUPFAM" id="SSF52540">
    <property type="entry name" value="P-loop containing nucleoside triphosphate hydrolases"/>
    <property type="match status" value="1"/>
</dbReference>
<dbReference type="InterPro" id="IPR027417">
    <property type="entry name" value="P-loop_NTPase"/>
</dbReference>
<dbReference type="Proteomes" id="UP000176770">
    <property type="component" value="Unassembled WGS sequence"/>
</dbReference>
<gene>
    <name evidence="3" type="ORF">A3F94_02855</name>
</gene>
<organism evidence="3 4">
    <name type="scientific">Candidatus Spechtbacteria bacterium RIFCSPLOWO2_12_FULL_38_22</name>
    <dbReference type="NCBI Taxonomy" id="1802165"/>
    <lineage>
        <taxon>Bacteria</taxon>
        <taxon>Candidatus Spechtiibacteriota</taxon>
    </lineage>
</organism>
<protein>
    <submittedName>
        <fullName evidence="3">Conjugal transfer protein TraC</fullName>
    </submittedName>
</protein>
<reference evidence="3 4" key="1">
    <citation type="journal article" date="2016" name="Nat. Commun.">
        <title>Thousands of microbial genomes shed light on interconnected biogeochemical processes in an aquifer system.</title>
        <authorList>
            <person name="Anantharaman K."/>
            <person name="Brown C.T."/>
            <person name="Hug L.A."/>
            <person name="Sharon I."/>
            <person name="Castelle C.J."/>
            <person name="Probst A.J."/>
            <person name="Thomas B.C."/>
            <person name="Singh A."/>
            <person name="Wilkins M.J."/>
            <person name="Karaoz U."/>
            <person name="Brodie E.L."/>
            <person name="Williams K.H."/>
            <person name="Hubbard S.S."/>
            <person name="Banfield J.F."/>
        </authorList>
    </citation>
    <scope>NUCLEOTIDE SEQUENCE [LARGE SCALE GENOMIC DNA]</scope>
</reference>
<dbReference type="PANTHER" id="PTHR30121:SF6">
    <property type="entry name" value="SLR6007 PROTEIN"/>
    <property type="match status" value="1"/>
</dbReference>
<evidence type="ECO:0000313" key="3">
    <source>
        <dbReference type="EMBL" id="OGZ62242.1"/>
    </source>
</evidence>
<evidence type="ECO:0000259" key="2">
    <source>
        <dbReference type="Pfam" id="PF19044"/>
    </source>
</evidence>
<dbReference type="Gene3D" id="3.40.50.300">
    <property type="entry name" value="P-loop containing nucleotide triphosphate hydrolases"/>
    <property type="match status" value="1"/>
</dbReference>
<dbReference type="STRING" id="1802165.A3F94_02855"/>
<evidence type="ECO:0000313" key="4">
    <source>
        <dbReference type="Proteomes" id="UP000176770"/>
    </source>
</evidence>